<dbReference type="AlphaFoldDB" id="A0A1M5WQP5"/>
<evidence type="ECO:0000313" key="3">
    <source>
        <dbReference type="EMBL" id="SHH89811.1"/>
    </source>
</evidence>
<dbReference type="GO" id="GO:0004363">
    <property type="term" value="F:glutathione synthase activity"/>
    <property type="evidence" value="ECO:0007669"/>
    <property type="project" value="TreeGrafter"/>
</dbReference>
<gene>
    <name evidence="3" type="ORF">SAMN02745124_02457</name>
</gene>
<dbReference type="Proteomes" id="UP000184139">
    <property type="component" value="Unassembled WGS sequence"/>
</dbReference>
<keyword evidence="3" id="KW-0687">Ribonucleoprotein</keyword>
<dbReference type="EMBL" id="FQXS01000014">
    <property type="protein sequence ID" value="SHH89811.1"/>
    <property type="molecule type" value="Genomic_DNA"/>
</dbReference>
<organism evidence="3 4">
    <name type="scientific">Desulfofustis glycolicus DSM 9705</name>
    <dbReference type="NCBI Taxonomy" id="1121409"/>
    <lineage>
        <taxon>Bacteria</taxon>
        <taxon>Pseudomonadati</taxon>
        <taxon>Thermodesulfobacteriota</taxon>
        <taxon>Desulfobulbia</taxon>
        <taxon>Desulfobulbales</taxon>
        <taxon>Desulfocapsaceae</taxon>
        <taxon>Desulfofustis</taxon>
    </lineage>
</organism>
<accession>A0A1M5WQP5</accession>
<keyword evidence="3" id="KW-0436">Ligase</keyword>
<keyword evidence="1" id="KW-0547">Nucleotide-binding</keyword>
<sequence>MKRQRRIITDSQTAFTHFQQLEPDDLICCRLRIRPGEEHLLLDLAERGITGFPSFRSQLCSRSKALQTRLFSWAMIPGSTVIYTIHDLIETIDAYGRTGTGRVVLKLEGKNGGLGVLLFSSIEEIYNQAVLGLIAYPFVVQPFLDGTRDIRVIIIDDYQEAYERTNACGFRQNLHCGATAAPCTLTDKQLELCRQIMTRGGFPYAHLDLLHSDAATTYFSEINLRGGLRGARITSDDYRQRVNAVHQRFIDGAQPFNERAFCKT</sequence>
<dbReference type="PANTHER" id="PTHR21621">
    <property type="entry name" value="RIBOSOMAL PROTEIN S6 MODIFICATION PROTEIN"/>
    <property type="match status" value="1"/>
</dbReference>
<dbReference type="GO" id="GO:0005524">
    <property type="term" value="F:ATP binding"/>
    <property type="evidence" value="ECO:0007669"/>
    <property type="project" value="UniProtKB-UniRule"/>
</dbReference>
<dbReference type="Pfam" id="PF08443">
    <property type="entry name" value="RimK"/>
    <property type="match status" value="1"/>
</dbReference>
<dbReference type="Gene3D" id="3.30.470.20">
    <property type="entry name" value="ATP-grasp fold, B domain"/>
    <property type="match status" value="1"/>
</dbReference>
<dbReference type="GO" id="GO:0005840">
    <property type="term" value="C:ribosome"/>
    <property type="evidence" value="ECO:0007669"/>
    <property type="project" value="UniProtKB-KW"/>
</dbReference>
<keyword evidence="3" id="KW-0689">Ribosomal protein</keyword>
<dbReference type="GO" id="GO:0005737">
    <property type="term" value="C:cytoplasm"/>
    <property type="evidence" value="ECO:0007669"/>
    <property type="project" value="TreeGrafter"/>
</dbReference>
<dbReference type="RefSeq" id="WP_073376417.1">
    <property type="nucleotide sequence ID" value="NZ_FQXS01000014.1"/>
</dbReference>
<proteinExistence type="predicted"/>
<dbReference type="OrthoDB" id="5431192at2"/>
<evidence type="ECO:0000313" key="4">
    <source>
        <dbReference type="Proteomes" id="UP000184139"/>
    </source>
</evidence>
<keyword evidence="1" id="KW-0067">ATP-binding</keyword>
<evidence type="ECO:0000259" key="2">
    <source>
        <dbReference type="PROSITE" id="PS50975"/>
    </source>
</evidence>
<dbReference type="PANTHER" id="PTHR21621:SF4">
    <property type="entry name" value="GLUTATHIONE SYNTHETASE"/>
    <property type="match status" value="1"/>
</dbReference>
<protein>
    <submittedName>
        <fullName evidence="3">Ribosomal protein S6--L-glutamate ligase</fullName>
    </submittedName>
</protein>
<dbReference type="GO" id="GO:0046872">
    <property type="term" value="F:metal ion binding"/>
    <property type="evidence" value="ECO:0007669"/>
    <property type="project" value="InterPro"/>
</dbReference>
<evidence type="ECO:0000256" key="1">
    <source>
        <dbReference type="PROSITE-ProRule" id="PRU00409"/>
    </source>
</evidence>
<keyword evidence="4" id="KW-1185">Reference proteome</keyword>
<dbReference type="InterPro" id="IPR011761">
    <property type="entry name" value="ATP-grasp"/>
</dbReference>
<dbReference type="SUPFAM" id="SSF56059">
    <property type="entry name" value="Glutathione synthetase ATP-binding domain-like"/>
    <property type="match status" value="1"/>
</dbReference>
<dbReference type="PROSITE" id="PS50975">
    <property type="entry name" value="ATP_GRASP"/>
    <property type="match status" value="1"/>
</dbReference>
<dbReference type="InterPro" id="IPR013651">
    <property type="entry name" value="ATP-grasp_RimK-type"/>
</dbReference>
<reference evidence="3 4" key="1">
    <citation type="submission" date="2016-11" db="EMBL/GenBank/DDBJ databases">
        <authorList>
            <person name="Jaros S."/>
            <person name="Januszkiewicz K."/>
            <person name="Wedrychowicz H."/>
        </authorList>
    </citation>
    <scope>NUCLEOTIDE SEQUENCE [LARGE SCALE GENOMIC DNA]</scope>
    <source>
        <strain evidence="3 4">DSM 9705</strain>
    </source>
</reference>
<feature type="domain" description="ATP-grasp" evidence="2">
    <location>
        <begin position="68"/>
        <end position="251"/>
    </location>
</feature>
<name>A0A1M5WQP5_9BACT</name>
<dbReference type="STRING" id="1121409.SAMN02745124_02457"/>